<gene>
    <name evidence="2" type="ORF">FHR34_005095</name>
</gene>
<sequence>MRPSYDGEHPVAPTPTPIYDELYSEYRRLFRALPGDRSGEEDMRFTGFAVRERSFPGAHPGLHAGSHTGSHPGQYAGPADSYRDPYGSRTSYVTDHQLGVLSQHQSFPTYASQLPNMPQFVPQQQAVHHQSAHHQYQGAAYPPHSQQQQHPQQQPQHLQQQQQTHQQQQQQQQNHHQPPQAQSSTGHGWVAAGYLSPITAPAPATPAPAPPGRHRGALLSLPPGRG</sequence>
<organism evidence="2 3">
    <name type="scientific">Kitasatospora kifunensis</name>
    <name type="common">Streptomyces kifunensis</name>
    <dbReference type="NCBI Taxonomy" id="58351"/>
    <lineage>
        <taxon>Bacteria</taxon>
        <taxon>Bacillati</taxon>
        <taxon>Actinomycetota</taxon>
        <taxon>Actinomycetes</taxon>
        <taxon>Kitasatosporales</taxon>
        <taxon>Streptomycetaceae</taxon>
        <taxon>Kitasatospora</taxon>
    </lineage>
</organism>
<feature type="region of interest" description="Disordered" evidence="1">
    <location>
        <begin position="56"/>
        <end position="83"/>
    </location>
</feature>
<dbReference type="RefSeq" id="WP_184938862.1">
    <property type="nucleotide sequence ID" value="NZ_JACHJV010000001.1"/>
</dbReference>
<evidence type="ECO:0000313" key="2">
    <source>
        <dbReference type="EMBL" id="MBB4926102.1"/>
    </source>
</evidence>
<feature type="compositionally biased region" description="Low complexity" evidence="1">
    <location>
        <begin position="123"/>
        <end position="182"/>
    </location>
</feature>
<evidence type="ECO:0000313" key="3">
    <source>
        <dbReference type="Proteomes" id="UP000540506"/>
    </source>
</evidence>
<accession>A0A7W7R634</accession>
<feature type="region of interest" description="Disordered" evidence="1">
    <location>
        <begin position="123"/>
        <end position="226"/>
    </location>
</feature>
<dbReference type="AlphaFoldDB" id="A0A7W7R634"/>
<proteinExistence type="predicted"/>
<name>A0A7W7R634_KITKI</name>
<comment type="caution">
    <text evidence="2">The sequence shown here is derived from an EMBL/GenBank/DDBJ whole genome shotgun (WGS) entry which is preliminary data.</text>
</comment>
<protein>
    <submittedName>
        <fullName evidence="2">Uncharacterized protein</fullName>
    </submittedName>
</protein>
<keyword evidence="3" id="KW-1185">Reference proteome</keyword>
<reference evidence="2 3" key="1">
    <citation type="submission" date="2020-08" db="EMBL/GenBank/DDBJ databases">
        <title>Sequencing the genomes of 1000 actinobacteria strains.</title>
        <authorList>
            <person name="Klenk H.-P."/>
        </authorList>
    </citation>
    <scope>NUCLEOTIDE SEQUENCE [LARGE SCALE GENOMIC DNA]</scope>
    <source>
        <strain evidence="2 3">DSM 41654</strain>
    </source>
</reference>
<dbReference type="Proteomes" id="UP000540506">
    <property type="component" value="Unassembled WGS sequence"/>
</dbReference>
<dbReference type="EMBL" id="JACHJV010000001">
    <property type="protein sequence ID" value="MBB4926102.1"/>
    <property type="molecule type" value="Genomic_DNA"/>
</dbReference>
<evidence type="ECO:0000256" key="1">
    <source>
        <dbReference type="SAM" id="MobiDB-lite"/>
    </source>
</evidence>